<dbReference type="Pfam" id="PF13966">
    <property type="entry name" value="zf-RVT"/>
    <property type="match status" value="1"/>
</dbReference>
<reference evidence="17" key="1">
    <citation type="submission" date="2018-02" db="EMBL/GenBank/DDBJ databases">
        <authorList>
            <person name="Cohen D.B."/>
            <person name="Kent A.D."/>
        </authorList>
    </citation>
    <scope>NUCLEOTIDE SEQUENCE</scope>
</reference>
<feature type="domain" description="Reverse transcriptase zinc-binding" evidence="14">
    <location>
        <begin position="1455"/>
        <end position="1550"/>
    </location>
</feature>
<dbReference type="Gene3D" id="2.160.20.10">
    <property type="entry name" value="Single-stranded right-handed beta-helix, Pectin lyase-like"/>
    <property type="match status" value="1"/>
</dbReference>
<dbReference type="GO" id="GO:0003676">
    <property type="term" value="F:nucleic acid binding"/>
    <property type="evidence" value="ECO:0007669"/>
    <property type="project" value="InterPro"/>
</dbReference>
<dbReference type="Pfam" id="PF03372">
    <property type="entry name" value="Exo_endo_phos"/>
    <property type="match status" value="1"/>
</dbReference>
<dbReference type="InterPro" id="IPR036397">
    <property type="entry name" value="RNaseH_sf"/>
</dbReference>
<feature type="region of interest" description="Disordered" evidence="10">
    <location>
        <begin position="256"/>
        <end position="330"/>
    </location>
</feature>
<evidence type="ECO:0000256" key="4">
    <source>
        <dbReference type="ARBA" id="ARBA00022525"/>
    </source>
</evidence>
<dbReference type="SMART" id="SM00710">
    <property type="entry name" value="PbH1"/>
    <property type="match status" value="5"/>
</dbReference>
<dbReference type="InterPro" id="IPR000743">
    <property type="entry name" value="Glyco_hydro_28"/>
</dbReference>
<feature type="domain" description="Zinc knuckle CX2CX4HX4C" evidence="16">
    <location>
        <begin position="169"/>
        <end position="216"/>
    </location>
</feature>
<dbReference type="Pfam" id="PF00295">
    <property type="entry name" value="Glyco_hydro_28"/>
    <property type="match status" value="1"/>
</dbReference>
<feature type="compositionally biased region" description="Pro residues" evidence="10">
    <location>
        <begin position="280"/>
        <end position="306"/>
    </location>
</feature>
<dbReference type="InterPro" id="IPR012337">
    <property type="entry name" value="RNaseH-like_sf"/>
</dbReference>
<dbReference type="SUPFAM" id="SSF56219">
    <property type="entry name" value="DNase I-like"/>
    <property type="match status" value="1"/>
</dbReference>
<evidence type="ECO:0000256" key="1">
    <source>
        <dbReference type="ARBA" id="ARBA00004191"/>
    </source>
</evidence>
<dbReference type="Pfam" id="PF00078">
    <property type="entry name" value="RVT_1"/>
    <property type="match status" value="1"/>
</dbReference>
<dbReference type="CDD" id="cd06222">
    <property type="entry name" value="RNase_H_like"/>
    <property type="match status" value="1"/>
</dbReference>
<dbReference type="Pfam" id="PF14392">
    <property type="entry name" value="zf-CCHC_4"/>
    <property type="match status" value="1"/>
</dbReference>
<dbReference type="InterPro" id="IPR026960">
    <property type="entry name" value="RVT-Znf"/>
</dbReference>
<evidence type="ECO:0000256" key="10">
    <source>
        <dbReference type="SAM" id="MobiDB-lite"/>
    </source>
</evidence>
<evidence type="ECO:0000256" key="6">
    <source>
        <dbReference type="ARBA" id="ARBA00023295"/>
    </source>
</evidence>
<feature type="domain" description="Endonuclease/exonuclease/phosphatase" evidence="12">
    <location>
        <begin position="476"/>
        <end position="694"/>
    </location>
</feature>
<keyword evidence="3" id="KW-0134">Cell wall</keyword>
<dbReference type="CDD" id="cd01650">
    <property type="entry name" value="RT_nLTR_like"/>
    <property type="match status" value="1"/>
</dbReference>
<comment type="similarity">
    <text evidence="2 9">Belongs to the glycosyl hydrolase 28 family.</text>
</comment>
<dbReference type="Gene3D" id="3.60.10.10">
    <property type="entry name" value="Endonuclease/exonuclease/phosphatase"/>
    <property type="match status" value="1"/>
</dbReference>
<evidence type="ECO:0000259" key="11">
    <source>
        <dbReference type="Pfam" id="PF00078"/>
    </source>
</evidence>
<dbReference type="InterPro" id="IPR025558">
    <property type="entry name" value="DUF4283"/>
</dbReference>
<dbReference type="InterPro" id="IPR011050">
    <property type="entry name" value="Pectin_lyase_fold/virulence"/>
</dbReference>
<dbReference type="GO" id="GO:0004650">
    <property type="term" value="F:polygalacturonase activity"/>
    <property type="evidence" value="ECO:0007669"/>
    <property type="project" value="InterPro"/>
</dbReference>
<keyword evidence="5 9" id="KW-0378">Hydrolase</keyword>
<dbReference type="InterPro" id="IPR005135">
    <property type="entry name" value="Endo/exonuclease/phosphatase"/>
</dbReference>
<evidence type="ECO:0000256" key="2">
    <source>
        <dbReference type="ARBA" id="ARBA00008834"/>
    </source>
</evidence>
<keyword evidence="4" id="KW-0964">Secreted</keyword>
<dbReference type="SUPFAM" id="SSF56672">
    <property type="entry name" value="DNA/RNA polymerases"/>
    <property type="match status" value="1"/>
</dbReference>
<evidence type="ECO:0000313" key="17">
    <source>
        <dbReference type="EMBL" id="SPC93420.1"/>
    </source>
</evidence>
<dbReference type="InterPro" id="IPR012334">
    <property type="entry name" value="Pectin_lyas_fold"/>
</dbReference>
<sequence length="2163" mass="245099">MESLEGLWERFSLSENEGNLVDLISTGDQPKSCLATKFLTRRALNAESVACTFKPLWRTDHGFTVRDMNDNTLVFVFEDEADRERVMQGEPWAYDKHLVVFQRIEDDEAIAEVDFKYTSFWVQLHGIPIRRMNHEAATILGSSLGKIAHVSEGGEAVGGGQAMRIWVSVDISKPLCRGRRAKLEKDKETWISFKYERLPNFCYWCGLLTHTDKDCPLWLRNQDTLRTEDQQFGAWLRASNERPWRKTEIKVEGILRKPIPKYSTQPPPPSPQNTRYEPHPTSPSPYINPIPSTPPYMPPSPTPPIVIPSQSYPTTTSPQLHSQTVPSPSPITTVPPPKAVEPMPTSPPIHEDHAVQMDMEENLVNTPLPPPQIRPDDHFESQLREIDSALNYYHPTTETISKLLEKENAPTLLATPSARGQTPATQGPRSAFGDITNKSQLTTGDPKLQSAKKSWKKLARKQGNFTAPPRAMNCLAWNCRGLGNPRTVQELARLVRAKDPSVVFLIETWQDEGPLERLRCQLQFENKFVANSRNKGGGLCLLWKKCVNIRVHSFLPSHIDAVVDEASDNAWRFTGFYGAPETHKREESWTLLRRLNSQNTLPWCCMGDFNELVRLEEKQGRHTRSERQMQMFRDVLDECGFVDLGFTGPKFTWTNNRVGDMTWERLDRAVATPEWLLRFPSTRVQHLDVRWSDHKPLWVSTEPMRRPSRKLFRFEEVWTSDQGCEEVITTAWKKPVSGVPMFSVWGKIHACRRELRVWSKQSFGNIKTKIREVENRLRQAETVSMQGGEHHPVFLLKRELHSLLAKEERLWRQRSRAEWLKAGDRNTRYFHCRATQRQRRNHVYRLKSPNGLWTMNYAQVPALFIDYYNSLFQTENPSQIEQVVEHILPVVTEGMNEDLCREFIAGEVVVALKQMAPLKAPGPDGLPPLFYHKYWHLIGDEVTKAVLTCLNTGKILQATNHTYITLIPKIQNPEAVVDFRPISLCNVIYKLISKVLANRLKILLPTIVSESQSAFVPGRLITDNILVAFETLHHMQHQRTARRGSMALKLDMSKAYDRVEWKYLQRVMEQMGFNSKWGDPLSPYLFLLCAEGFHSLLQKEKIAGNLKGVSISRGGPKITHLFFADDSLLFCKATTGDVNRIQGILSQYEKASGQQINRQKTTLFFSKSTPHSAKSAIQNMLGVPAIKQYERYLGLPSFIGRAKYSSFAQIKERVWSKLKGWKEKLISQAGKEILIKSVAQAIPAYAMSCFRLPNRLIKEIEVLIRRFWWGQNGDKGKMHWLPWNTLCKSKANGGIGFRELGSFNEALLAKQVWRLLHNSSSLFYKVFKSKYFPRCSILEAQLSSTSSYAWKSIMSARDLIKKGSIWRVGSSSNIQIWGDRWLPAPHQHSITSPRCTNPSISQVAHLIDPQSRTWKEELIRETFLPHDAAAILGVPLSLRHHNDSLVWGGTKNGVYAVRSGYHFLMTEKTQANAGPSDTTPLSQLWRTTWSLQIPPKVRHFLWRACHGSLPTRDNLHHRHILDDPRCVNCSNQRETALHALWQCKAIKKVWQTFSWGRRLYETPYLDFLDLLHRCTQILSPTELQLFSMVSWLIWYHRNRLRLQQPTDPITQIATRAQELLTEFANGQEQLPMPLIQPRSPEAIKWHPPTPGRCKVNYDGAIFSNTNEAGLGVIIRNDQGEVMGSLSQRVPFPHSVEAVEAYAARCAIQFAKDLGIMKIDLEGDSRIIVDALLHAGPCSTFYGHIIEDIKQIAKAFTFVQFKHVKRDGNTLAHLLAKRARLNTSLEIWMESVPPELISEDKIFNVVAYGAIGDGKTEDTKAFVKAWEDMCNATEGIPHMSIPKGKIFLLQPVQFSGPCKSNKVLVEVGGTIVAPTNIQAWSNKEKWISFANISSLTINGGGQIDGQGSVWWNACTDKALHFYNCNGLQLSTLRHLNSPLNHISITDSKGVYISDLHIYAPEESPNTDGIHIVRSSNVQVLNTVMETGDDCIAINNGSSYINISGIACGPGHGISIGSLGKDGAYNTVEEVNVRNCTFTGTQNGARIKTWQGGSGYARKITFERIRLINSQNPIIIDQNYSPNSLNVGNQSAVKVSDVTFRDVHGTSADELAIDLVCSDSIGCTNIVFDQIDIRSTIPEKQTYSRCNNAHGTTKSTNPIVPCLSQ</sequence>
<dbReference type="SUPFAM" id="SSF51126">
    <property type="entry name" value="Pectin lyase-like"/>
    <property type="match status" value="1"/>
</dbReference>
<dbReference type="InterPro" id="IPR043502">
    <property type="entry name" value="DNA/RNA_pol_sf"/>
</dbReference>
<dbReference type="GO" id="GO:0071555">
    <property type="term" value="P:cell wall organization"/>
    <property type="evidence" value="ECO:0007669"/>
    <property type="project" value="UniProtKB-KW"/>
</dbReference>
<dbReference type="SUPFAM" id="SSF53098">
    <property type="entry name" value="Ribonuclease H-like"/>
    <property type="match status" value="1"/>
</dbReference>
<feature type="domain" description="DUF4283" evidence="15">
    <location>
        <begin position="31"/>
        <end position="109"/>
    </location>
</feature>
<protein>
    <recommendedName>
        <fullName evidence="18">Reverse transcriptase domain-containing protein</fullName>
    </recommendedName>
</protein>
<dbReference type="InterPro" id="IPR006626">
    <property type="entry name" value="PbH1"/>
</dbReference>
<accession>A0A2N9G258</accession>
<dbReference type="PRINTS" id="PR01217">
    <property type="entry name" value="PRICHEXTENSN"/>
</dbReference>
<keyword evidence="6 9" id="KW-0326">Glycosidase</keyword>
<dbReference type="Pfam" id="PF13456">
    <property type="entry name" value="RVT_3"/>
    <property type="match status" value="1"/>
</dbReference>
<evidence type="ECO:0000256" key="3">
    <source>
        <dbReference type="ARBA" id="ARBA00022512"/>
    </source>
</evidence>
<feature type="compositionally biased region" description="Polar residues" evidence="10">
    <location>
        <begin position="312"/>
        <end position="323"/>
    </location>
</feature>
<dbReference type="InterPro" id="IPR000477">
    <property type="entry name" value="RT_dom"/>
</dbReference>
<gene>
    <name evidence="17" type="ORF">FSB_LOCUS21302</name>
</gene>
<evidence type="ECO:0008006" key="18">
    <source>
        <dbReference type="Google" id="ProtNLM"/>
    </source>
</evidence>
<dbReference type="InterPro" id="IPR002156">
    <property type="entry name" value="RNaseH_domain"/>
</dbReference>
<feature type="domain" description="RNase H type-1" evidence="13">
    <location>
        <begin position="1656"/>
        <end position="1778"/>
    </location>
</feature>
<evidence type="ECO:0000259" key="13">
    <source>
        <dbReference type="Pfam" id="PF13456"/>
    </source>
</evidence>
<feature type="active site" evidence="8">
    <location>
        <position position="2010"/>
    </location>
</feature>
<proteinExistence type="inferred from homology"/>
<evidence type="ECO:0000259" key="12">
    <source>
        <dbReference type="Pfam" id="PF03372"/>
    </source>
</evidence>
<name>A0A2N9G258_FAGSY</name>
<keyword evidence="7" id="KW-0961">Cell wall biogenesis/degradation</keyword>
<dbReference type="Pfam" id="PF14111">
    <property type="entry name" value="DUF4283"/>
    <property type="match status" value="1"/>
</dbReference>
<dbReference type="GO" id="GO:0004523">
    <property type="term" value="F:RNA-DNA hybrid ribonuclease activity"/>
    <property type="evidence" value="ECO:0007669"/>
    <property type="project" value="InterPro"/>
</dbReference>
<evidence type="ECO:0000256" key="9">
    <source>
        <dbReference type="RuleBase" id="RU361169"/>
    </source>
</evidence>
<evidence type="ECO:0000259" key="15">
    <source>
        <dbReference type="Pfam" id="PF14111"/>
    </source>
</evidence>
<dbReference type="InterPro" id="IPR025836">
    <property type="entry name" value="Zn_knuckle_CX2CX4HX4C"/>
</dbReference>
<organism evidence="17">
    <name type="scientific">Fagus sylvatica</name>
    <name type="common">Beechnut</name>
    <dbReference type="NCBI Taxonomy" id="28930"/>
    <lineage>
        <taxon>Eukaryota</taxon>
        <taxon>Viridiplantae</taxon>
        <taxon>Streptophyta</taxon>
        <taxon>Embryophyta</taxon>
        <taxon>Tracheophyta</taxon>
        <taxon>Spermatophyta</taxon>
        <taxon>Magnoliopsida</taxon>
        <taxon>eudicotyledons</taxon>
        <taxon>Gunneridae</taxon>
        <taxon>Pentapetalae</taxon>
        <taxon>rosids</taxon>
        <taxon>fabids</taxon>
        <taxon>Fagales</taxon>
        <taxon>Fagaceae</taxon>
        <taxon>Fagus</taxon>
    </lineage>
</organism>
<feature type="compositionally biased region" description="Polar residues" evidence="10">
    <location>
        <begin position="418"/>
        <end position="428"/>
    </location>
</feature>
<comment type="subcellular location">
    <subcellularLocation>
        <location evidence="1">Secreted</location>
        <location evidence="1">Cell wall</location>
    </subcellularLocation>
</comment>
<evidence type="ECO:0000256" key="7">
    <source>
        <dbReference type="ARBA" id="ARBA00023316"/>
    </source>
</evidence>
<evidence type="ECO:0000259" key="16">
    <source>
        <dbReference type="Pfam" id="PF14392"/>
    </source>
</evidence>
<feature type="region of interest" description="Disordered" evidence="10">
    <location>
        <begin position="413"/>
        <end position="449"/>
    </location>
</feature>
<feature type="domain" description="Reverse transcriptase" evidence="11">
    <location>
        <begin position="976"/>
        <end position="1174"/>
    </location>
</feature>
<evidence type="ECO:0000256" key="8">
    <source>
        <dbReference type="PROSITE-ProRule" id="PRU10052"/>
    </source>
</evidence>
<dbReference type="Gene3D" id="3.30.420.10">
    <property type="entry name" value="Ribonuclease H-like superfamily/Ribonuclease H"/>
    <property type="match status" value="1"/>
</dbReference>
<dbReference type="EMBL" id="OIVN01001391">
    <property type="protein sequence ID" value="SPC93420.1"/>
    <property type="molecule type" value="Genomic_DNA"/>
</dbReference>
<dbReference type="PROSITE" id="PS00502">
    <property type="entry name" value="POLYGALACTURONASE"/>
    <property type="match status" value="1"/>
</dbReference>
<evidence type="ECO:0000256" key="5">
    <source>
        <dbReference type="ARBA" id="ARBA00022801"/>
    </source>
</evidence>
<dbReference type="InterPro" id="IPR036691">
    <property type="entry name" value="Endo/exonu/phosph_ase_sf"/>
</dbReference>
<evidence type="ECO:0000259" key="14">
    <source>
        <dbReference type="Pfam" id="PF13966"/>
    </source>
</evidence>
<dbReference type="GO" id="GO:0005975">
    <property type="term" value="P:carbohydrate metabolic process"/>
    <property type="evidence" value="ECO:0007669"/>
    <property type="project" value="InterPro"/>
</dbReference>
<dbReference type="PANTHER" id="PTHR31375">
    <property type="match status" value="1"/>
</dbReference>
<dbReference type="InterPro" id="IPR044730">
    <property type="entry name" value="RNase_H-like_dom_plant"/>
</dbReference>